<dbReference type="OrthoDB" id="10435283at2759"/>
<dbReference type="AlphaFoldDB" id="A0A8S0XGN5"/>
<proteinExistence type="predicted"/>
<reference evidence="1 2" key="1">
    <citation type="submission" date="2020-01" db="EMBL/GenBank/DDBJ databases">
        <authorList>
            <person name="Gupta K D."/>
        </authorList>
    </citation>
    <scope>NUCLEOTIDE SEQUENCE [LARGE SCALE GENOMIC DNA]</scope>
</reference>
<protein>
    <submittedName>
        <fullName evidence="1">Uncharacterized protein</fullName>
    </submittedName>
</protein>
<keyword evidence="2" id="KW-1185">Reference proteome</keyword>
<evidence type="ECO:0000313" key="2">
    <source>
        <dbReference type="Proteomes" id="UP000467700"/>
    </source>
</evidence>
<evidence type="ECO:0000313" key="1">
    <source>
        <dbReference type="EMBL" id="CAA7261869.1"/>
    </source>
</evidence>
<name>A0A8S0XGN5_CYCAE</name>
<dbReference type="Proteomes" id="UP000467700">
    <property type="component" value="Unassembled WGS sequence"/>
</dbReference>
<organism evidence="1 2">
    <name type="scientific">Cyclocybe aegerita</name>
    <name type="common">Black poplar mushroom</name>
    <name type="synonym">Agrocybe aegerita</name>
    <dbReference type="NCBI Taxonomy" id="1973307"/>
    <lineage>
        <taxon>Eukaryota</taxon>
        <taxon>Fungi</taxon>
        <taxon>Dikarya</taxon>
        <taxon>Basidiomycota</taxon>
        <taxon>Agaricomycotina</taxon>
        <taxon>Agaricomycetes</taxon>
        <taxon>Agaricomycetidae</taxon>
        <taxon>Agaricales</taxon>
        <taxon>Agaricineae</taxon>
        <taxon>Bolbitiaceae</taxon>
        <taxon>Cyclocybe</taxon>
    </lineage>
</organism>
<comment type="caution">
    <text evidence="1">The sequence shown here is derived from an EMBL/GenBank/DDBJ whole genome shotgun (WGS) entry which is preliminary data.</text>
</comment>
<dbReference type="EMBL" id="CACVBS010000034">
    <property type="protein sequence ID" value="CAA7261869.1"/>
    <property type="molecule type" value="Genomic_DNA"/>
</dbReference>
<accession>A0A8S0XGN5</accession>
<gene>
    <name evidence="1" type="ORF">AAE3_LOCUS4106</name>
</gene>
<sequence length="159" mass="17844">MPADLVSIAALATNLGSLTADILSLKFLTKSEDVRETFSKIRGDLTTITDTLEANIAILDRKDAQRFKRDAKDLLEDHRHPYDRNEKRRVEATGRRRKELKESIRQQLKAIRESTDGLLSDVLDASNLAKLKQLSDLHNLSAVALSLISMDITEDPFDG</sequence>